<feature type="domain" description="Solute-binding protein family 5" evidence="7">
    <location>
        <begin position="81"/>
        <end position="460"/>
    </location>
</feature>
<evidence type="ECO:0000256" key="6">
    <source>
        <dbReference type="SAM" id="SignalP"/>
    </source>
</evidence>
<proteinExistence type="inferred from homology"/>
<keyword evidence="9" id="KW-1185">Reference proteome</keyword>
<keyword evidence="4 6" id="KW-0732">Signal</keyword>
<evidence type="ECO:0000313" key="8">
    <source>
        <dbReference type="EMBL" id="NMM98391.1"/>
    </source>
</evidence>
<dbReference type="EMBL" id="JAAIIG010000005">
    <property type="protein sequence ID" value="NMM98391.1"/>
    <property type="molecule type" value="Genomic_DNA"/>
</dbReference>
<dbReference type="PIRSF" id="PIRSF002741">
    <property type="entry name" value="MppA"/>
    <property type="match status" value="1"/>
</dbReference>
<dbReference type="Gene3D" id="3.40.190.10">
    <property type="entry name" value="Periplasmic binding protein-like II"/>
    <property type="match status" value="1"/>
</dbReference>
<evidence type="ECO:0000313" key="9">
    <source>
        <dbReference type="Proteomes" id="UP000543419"/>
    </source>
</evidence>
<feature type="chain" id="PRO_5031503020" evidence="6">
    <location>
        <begin position="27"/>
        <end position="539"/>
    </location>
</feature>
<dbReference type="InterPro" id="IPR030678">
    <property type="entry name" value="Peptide/Ni-bd"/>
</dbReference>
<dbReference type="GO" id="GO:1904680">
    <property type="term" value="F:peptide transmembrane transporter activity"/>
    <property type="evidence" value="ECO:0007669"/>
    <property type="project" value="TreeGrafter"/>
</dbReference>
<evidence type="ECO:0000256" key="1">
    <source>
        <dbReference type="ARBA" id="ARBA00004193"/>
    </source>
</evidence>
<organism evidence="8 9">
    <name type="scientific">Bifidobacterium olomucense</name>
    <dbReference type="NCBI Taxonomy" id="2675324"/>
    <lineage>
        <taxon>Bacteria</taxon>
        <taxon>Bacillati</taxon>
        <taxon>Actinomycetota</taxon>
        <taxon>Actinomycetes</taxon>
        <taxon>Bifidobacteriales</taxon>
        <taxon>Bifidobacteriaceae</taxon>
        <taxon>Bifidobacterium</taxon>
    </lineage>
</organism>
<comment type="similarity">
    <text evidence="2">Belongs to the bacterial solute-binding protein 5 family.</text>
</comment>
<dbReference type="GO" id="GO:0015833">
    <property type="term" value="P:peptide transport"/>
    <property type="evidence" value="ECO:0007669"/>
    <property type="project" value="TreeGrafter"/>
</dbReference>
<dbReference type="PROSITE" id="PS51257">
    <property type="entry name" value="PROKAR_LIPOPROTEIN"/>
    <property type="match status" value="1"/>
</dbReference>
<evidence type="ECO:0000256" key="3">
    <source>
        <dbReference type="ARBA" id="ARBA00022448"/>
    </source>
</evidence>
<dbReference type="AlphaFoldDB" id="A0A7Y0EXT7"/>
<protein>
    <submittedName>
        <fullName evidence="8">Peptide ABC transporter substrate-binding protein</fullName>
    </submittedName>
</protein>
<comment type="caution">
    <text evidence="8">The sequence shown here is derived from an EMBL/GenBank/DDBJ whole genome shotgun (WGS) entry which is preliminary data.</text>
</comment>
<feature type="signal peptide" evidence="6">
    <location>
        <begin position="1"/>
        <end position="26"/>
    </location>
</feature>
<accession>A0A7Y0EXT7</accession>
<dbReference type="InterPro" id="IPR023765">
    <property type="entry name" value="SBP_5_CS"/>
</dbReference>
<dbReference type="GO" id="GO:0042597">
    <property type="term" value="C:periplasmic space"/>
    <property type="evidence" value="ECO:0007669"/>
    <property type="project" value="UniProtKB-ARBA"/>
</dbReference>
<dbReference type="InterPro" id="IPR039424">
    <property type="entry name" value="SBP_5"/>
</dbReference>
<evidence type="ECO:0000256" key="5">
    <source>
        <dbReference type="SAM" id="MobiDB-lite"/>
    </source>
</evidence>
<dbReference type="InterPro" id="IPR000914">
    <property type="entry name" value="SBP_5_dom"/>
</dbReference>
<dbReference type="Proteomes" id="UP000543419">
    <property type="component" value="Unassembled WGS sequence"/>
</dbReference>
<dbReference type="SUPFAM" id="SSF53850">
    <property type="entry name" value="Periplasmic binding protein-like II"/>
    <property type="match status" value="1"/>
</dbReference>
<dbReference type="Pfam" id="PF00496">
    <property type="entry name" value="SBP_bac_5"/>
    <property type="match status" value="1"/>
</dbReference>
<evidence type="ECO:0000259" key="7">
    <source>
        <dbReference type="Pfam" id="PF00496"/>
    </source>
</evidence>
<dbReference type="PROSITE" id="PS01040">
    <property type="entry name" value="SBP_BACTERIAL_5"/>
    <property type="match status" value="1"/>
</dbReference>
<dbReference type="RefSeq" id="WP_169241116.1">
    <property type="nucleotide sequence ID" value="NZ_JAAIIG010000005.1"/>
</dbReference>
<keyword evidence="3" id="KW-0813">Transport</keyword>
<comment type="subcellular location">
    <subcellularLocation>
        <location evidence="1">Cell membrane</location>
        <topology evidence="1">Lipid-anchor</topology>
    </subcellularLocation>
</comment>
<evidence type="ECO:0000256" key="4">
    <source>
        <dbReference type="ARBA" id="ARBA00022729"/>
    </source>
</evidence>
<feature type="region of interest" description="Disordered" evidence="5">
    <location>
        <begin position="72"/>
        <end position="91"/>
    </location>
</feature>
<reference evidence="8 9" key="1">
    <citation type="submission" date="2020-02" db="EMBL/GenBank/DDBJ databases">
        <title>Characterization of phylogenetic diversity of novel bifidobacterial species isolated in Czech ZOOs.</title>
        <authorList>
            <person name="Lugli G.A."/>
            <person name="Vera N.B."/>
            <person name="Ventura M."/>
        </authorList>
    </citation>
    <scope>NUCLEOTIDE SEQUENCE [LARGE SCALE GENOMIC DNA]</scope>
    <source>
        <strain evidence="8 9">DSM 109959</strain>
    </source>
</reference>
<dbReference type="PANTHER" id="PTHR30290:SF10">
    <property type="entry name" value="PERIPLASMIC OLIGOPEPTIDE-BINDING PROTEIN-RELATED"/>
    <property type="match status" value="1"/>
</dbReference>
<sequence>MGKRKIVAAVSMLLAIGMGLSGCAHASTDQTSASDANTLKIGTTDVVSALDPAGASDTGSVMLMTQIYGQLMNQKPGSSDPEPELAESGEFVNPTTYRVKLRKGLKFANGNPINAEAVKFSLDRQAGINDPNGPQLMKMALKSTKIVDDLTVDCELNDANDQTFPGILTANDAAIVDPKVFGADKITSIDDIIKGRGFSGPYELVSYSKGVAAKLKANANYSGVIDKVKTDTVMVNYYSSEDNLKLNIQQHNIDVAWNTLSAKDIETLGKDSSLKVHSAPGGSIRYLTFNFNTMPYGAQSDEPDAAKALAVRQAIADLVDRQAIADRVYKGTYVPLYSNVPDGITGATQPFKELYGDGNGGPDAAKAKKRLSDAGVKTPVNLNIQYNTDHYGASSADEYALIKEQLESSGLFKVTIQSTEWSSYAKKYSTGEFPIFQLGGSGEFSDGDDFLSIFYGKGNFLQNGYENEDVYRLLAAEKTEADKTKRNEILAQVQEQVAKDISNLDLLQGQQIAVAGTNVQGVDNTLDGSFKFRLGVLSK</sequence>
<dbReference type="GO" id="GO:0043190">
    <property type="term" value="C:ATP-binding cassette (ABC) transporter complex"/>
    <property type="evidence" value="ECO:0007669"/>
    <property type="project" value="InterPro"/>
</dbReference>
<name>A0A7Y0EXT7_9BIFI</name>
<evidence type="ECO:0000256" key="2">
    <source>
        <dbReference type="ARBA" id="ARBA00005695"/>
    </source>
</evidence>
<gene>
    <name evidence="8" type="ORF">G1C97_1343</name>
</gene>
<dbReference type="PANTHER" id="PTHR30290">
    <property type="entry name" value="PERIPLASMIC BINDING COMPONENT OF ABC TRANSPORTER"/>
    <property type="match status" value="1"/>
</dbReference>
<dbReference type="Gene3D" id="3.10.105.10">
    <property type="entry name" value="Dipeptide-binding Protein, Domain 3"/>
    <property type="match status" value="1"/>
</dbReference>